<dbReference type="EMBL" id="ML120496">
    <property type="protein sequence ID" value="RPA91476.1"/>
    <property type="molecule type" value="Genomic_DNA"/>
</dbReference>
<reference evidence="1 2" key="1">
    <citation type="journal article" date="2018" name="Nat. Ecol. Evol.">
        <title>Pezizomycetes genomes reveal the molecular basis of ectomycorrhizal truffle lifestyle.</title>
        <authorList>
            <person name="Murat C."/>
            <person name="Payen T."/>
            <person name="Noel B."/>
            <person name="Kuo A."/>
            <person name="Morin E."/>
            <person name="Chen J."/>
            <person name="Kohler A."/>
            <person name="Krizsan K."/>
            <person name="Balestrini R."/>
            <person name="Da Silva C."/>
            <person name="Montanini B."/>
            <person name="Hainaut M."/>
            <person name="Levati E."/>
            <person name="Barry K.W."/>
            <person name="Belfiori B."/>
            <person name="Cichocki N."/>
            <person name="Clum A."/>
            <person name="Dockter R.B."/>
            <person name="Fauchery L."/>
            <person name="Guy J."/>
            <person name="Iotti M."/>
            <person name="Le Tacon F."/>
            <person name="Lindquist E.A."/>
            <person name="Lipzen A."/>
            <person name="Malagnac F."/>
            <person name="Mello A."/>
            <person name="Molinier V."/>
            <person name="Miyauchi S."/>
            <person name="Poulain J."/>
            <person name="Riccioni C."/>
            <person name="Rubini A."/>
            <person name="Sitrit Y."/>
            <person name="Splivallo R."/>
            <person name="Traeger S."/>
            <person name="Wang M."/>
            <person name="Zifcakova L."/>
            <person name="Wipf D."/>
            <person name="Zambonelli A."/>
            <person name="Paolocci F."/>
            <person name="Nowrousian M."/>
            <person name="Ottonello S."/>
            <person name="Baldrian P."/>
            <person name="Spatafora J.W."/>
            <person name="Henrissat B."/>
            <person name="Nagy L.G."/>
            <person name="Aury J.M."/>
            <person name="Wincker P."/>
            <person name="Grigoriev I.V."/>
            <person name="Bonfante P."/>
            <person name="Martin F.M."/>
        </authorList>
    </citation>
    <scope>NUCLEOTIDE SEQUENCE [LARGE SCALE GENOMIC DNA]</scope>
    <source>
        <strain evidence="1 2">120613-1</strain>
    </source>
</reference>
<feature type="non-terminal residue" evidence="1">
    <location>
        <position position="1"/>
    </location>
</feature>
<dbReference type="Proteomes" id="UP000276215">
    <property type="component" value="Unassembled WGS sequence"/>
</dbReference>
<dbReference type="Gene3D" id="3.30.460.40">
    <property type="match status" value="1"/>
</dbReference>
<dbReference type="AlphaFoldDB" id="A0A3N4J010"/>
<dbReference type="SUPFAM" id="SSF81301">
    <property type="entry name" value="Nucleotidyltransferase"/>
    <property type="match status" value="1"/>
</dbReference>
<evidence type="ECO:0000313" key="1">
    <source>
        <dbReference type="EMBL" id="RPA91476.1"/>
    </source>
</evidence>
<name>A0A3N4J010_9PEZI</name>
<proteinExistence type="predicted"/>
<protein>
    <submittedName>
        <fullName evidence="1">Uncharacterized protein</fullName>
    </submittedName>
</protein>
<evidence type="ECO:0000313" key="2">
    <source>
        <dbReference type="Proteomes" id="UP000276215"/>
    </source>
</evidence>
<sequence>ASMEVAKEVWAMVGEEHRDNFVVVGDVAFLLHGYPIFTNDTDLAITADSLHKFETLAKLDPRFSQNIFGEWSFESRRGFRVNIDFLDKTGEGGCLHKCSDYSLIDGMPVATLVDLAIAKGGAWIDRQNEKDLYGFKCTVKTMTEEMLNFKGLSEAKRETLGDIMIELEGMRGGGVASGN</sequence>
<organism evidence="1 2">
    <name type="scientific">Choiromyces venosus 120613-1</name>
    <dbReference type="NCBI Taxonomy" id="1336337"/>
    <lineage>
        <taxon>Eukaryota</taxon>
        <taxon>Fungi</taxon>
        <taxon>Dikarya</taxon>
        <taxon>Ascomycota</taxon>
        <taxon>Pezizomycotina</taxon>
        <taxon>Pezizomycetes</taxon>
        <taxon>Pezizales</taxon>
        <taxon>Tuberaceae</taxon>
        <taxon>Choiromyces</taxon>
    </lineage>
</organism>
<dbReference type="STRING" id="1336337.A0A3N4J010"/>
<dbReference type="OrthoDB" id="5418922at2759"/>
<keyword evidence="2" id="KW-1185">Reference proteome</keyword>
<dbReference type="InterPro" id="IPR043519">
    <property type="entry name" value="NT_sf"/>
</dbReference>
<gene>
    <name evidence="1" type="ORF">L873DRAFT_1819443</name>
</gene>
<accession>A0A3N4J010</accession>